<dbReference type="EMBL" id="KI926564">
    <property type="protein sequence ID" value="ETW33641.1"/>
    <property type="molecule type" value="Genomic_DNA"/>
</dbReference>
<dbReference type="Proteomes" id="UP000030708">
    <property type="component" value="Unassembled WGS sequence"/>
</dbReference>
<evidence type="ECO:0000313" key="1">
    <source>
        <dbReference type="EMBL" id="ETW33641.1"/>
    </source>
</evidence>
<protein>
    <submittedName>
        <fullName evidence="1">Uncharacterized protein</fullName>
    </submittedName>
</protein>
<organism evidence="1 2">
    <name type="scientific">Plasmodium falciparum Tanzania</name>
    <name type="common">2000708</name>
    <dbReference type="NCBI Taxonomy" id="1036725"/>
    <lineage>
        <taxon>Eukaryota</taxon>
        <taxon>Sar</taxon>
        <taxon>Alveolata</taxon>
        <taxon>Apicomplexa</taxon>
        <taxon>Aconoidasida</taxon>
        <taxon>Haemosporida</taxon>
        <taxon>Plasmodiidae</taxon>
        <taxon>Plasmodium</taxon>
        <taxon>Plasmodium (Laverania)</taxon>
    </lineage>
</organism>
<gene>
    <name evidence="1" type="ORF">PFTANZ_05646</name>
</gene>
<reference evidence="1 2" key="1">
    <citation type="submission" date="2013-02" db="EMBL/GenBank/DDBJ databases">
        <title>The Genome Annotation of Plasmodium falciparum Tanzania (2000708).</title>
        <authorList>
            <consortium name="The Broad Institute Genome Sequencing Platform"/>
            <consortium name="The Broad Institute Genome Sequencing Center for Infectious Disease"/>
            <person name="Neafsey D."/>
            <person name="Hoffman S."/>
            <person name="Volkman S."/>
            <person name="Rosenthal P."/>
            <person name="Walker B."/>
            <person name="Young S.K."/>
            <person name="Zeng Q."/>
            <person name="Gargeya S."/>
            <person name="Fitzgerald M."/>
            <person name="Haas B."/>
            <person name="Abouelleil A."/>
            <person name="Allen A.W."/>
            <person name="Alvarado L."/>
            <person name="Arachchi H.M."/>
            <person name="Berlin A.M."/>
            <person name="Chapman S.B."/>
            <person name="Gainer-Dewar J."/>
            <person name="Goldberg J."/>
            <person name="Griggs A."/>
            <person name="Gujja S."/>
            <person name="Hansen M."/>
            <person name="Howarth C."/>
            <person name="Imamovic A."/>
            <person name="Ireland A."/>
            <person name="Larimer J."/>
            <person name="McCowan C."/>
            <person name="Murphy C."/>
            <person name="Pearson M."/>
            <person name="Poon T.W."/>
            <person name="Priest M."/>
            <person name="Roberts A."/>
            <person name="Saif S."/>
            <person name="Shea T."/>
            <person name="Sisk P."/>
            <person name="Sykes S."/>
            <person name="Wortman J."/>
            <person name="Nusbaum C."/>
            <person name="Birren B."/>
        </authorList>
    </citation>
    <scope>NUCLEOTIDE SEQUENCE [LARGE SCALE GENOMIC DNA]</scope>
    <source>
        <strain evidence="2">Tanzania (2000708)</strain>
    </source>
</reference>
<dbReference type="AlphaFoldDB" id="A0A024W0F3"/>
<evidence type="ECO:0000313" key="2">
    <source>
        <dbReference type="Proteomes" id="UP000030708"/>
    </source>
</evidence>
<reference evidence="1 2" key="2">
    <citation type="submission" date="2013-02" db="EMBL/GenBank/DDBJ databases">
        <title>The Genome Sequence of Plasmodium falciparum Tanzania (2000708).</title>
        <authorList>
            <consortium name="The Broad Institute Genome Sequencing Platform"/>
            <consortium name="The Broad Institute Genome Sequencing Center for Infectious Disease"/>
            <person name="Neafsey D."/>
            <person name="Cheeseman I."/>
            <person name="Volkman S."/>
            <person name="Adams J."/>
            <person name="Walker B."/>
            <person name="Young S.K."/>
            <person name="Zeng Q."/>
            <person name="Gargeya S."/>
            <person name="Fitzgerald M."/>
            <person name="Haas B."/>
            <person name="Abouelleil A."/>
            <person name="Alvarado L."/>
            <person name="Arachchi H.M."/>
            <person name="Berlin A.M."/>
            <person name="Chapman S.B."/>
            <person name="Dewar J."/>
            <person name="Goldberg J."/>
            <person name="Griggs A."/>
            <person name="Gujja S."/>
            <person name="Hansen M."/>
            <person name="Howarth C."/>
            <person name="Imamovic A."/>
            <person name="Larimer J."/>
            <person name="McCowan C."/>
            <person name="Murphy C."/>
            <person name="Neiman D."/>
            <person name="Pearson M."/>
            <person name="Priest M."/>
            <person name="Roberts A."/>
            <person name="Saif S."/>
            <person name="Shea T."/>
            <person name="Sisk P."/>
            <person name="Sykes S."/>
            <person name="Wortman J."/>
            <person name="Nusbaum C."/>
            <person name="Birren B."/>
        </authorList>
    </citation>
    <scope>NUCLEOTIDE SEQUENCE [LARGE SCALE GENOMIC DNA]</scope>
    <source>
        <strain evidence="2">Tanzania (2000708)</strain>
    </source>
</reference>
<accession>A0A024W0F3</accession>
<sequence>MLLAYINEHFEIKEKLFDFLNNLCIVYFINISYKNRNSYRTKKMNIQKYLHIFINMLRNI</sequence>
<name>A0A024W0F3_PLAFA</name>
<proteinExistence type="predicted"/>